<evidence type="ECO:0000313" key="2">
    <source>
        <dbReference type="Proteomes" id="UP000653674"/>
    </source>
</evidence>
<gene>
    <name evidence="1" type="ORF">Pfl04_50370</name>
</gene>
<name>A0A8J3LU81_9ACTN</name>
<comment type="caution">
    <text evidence="1">The sequence shown here is derived from an EMBL/GenBank/DDBJ whole genome shotgun (WGS) entry which is preliminary data.</text>
</comment>
<keyword evidence="2" id="KW-1185">Reference proteome</keyword>
<organism evidence="1 2">
    <name type="scientific">Planosporangium flavigriseum</name>
    <dbReference type="NCBI Taxonomy" id="373681"/>
    <lineage>
        <taxon>Bacteria</taxon>
        <taxon>Bacillati</taxon>
        <taxon>Actinomycetota</taxon>
        <taxon>Actinomycetes</taxon>
        <taxon>Micromonosporales</taxon>
        <taxon>Micromonosporaceae</taxon>
        <taxon>Planosporangium</taxon>
    </lineage>
</organism>
<reference evidence="1" key="1">
    <citation type="submission" date="2021-01" db="EMBL/GenBank/DDBJ databases">
        <title>Whole genome shotgun sequence of Planosporangium flavigriseum NBRC 105377.</title>
        <authorList>
            <person name="Komaki H."/>
            <person name="Tamura T."/>
        </authorList>
    </citation>
    <scope>NUCLEOTIDE SEQUENCE</scope>
    <source>
        <strain evidence="1">NBRC 105377</strain>
    </source>
</reference>
<sequence>MAAPMSSTLAIAPWGELLYSQVAADRTAAVRCISRTGQHRWQVPLDPSALIVHAPFGVGDAVVIPRRGALWAYDRDGEALWVADPTGVRAPHAADDDRRSPDETFRLSDIPARLDANRVIIELEWYSGRGLYLLDGAAATITPIAVPSPVMGPHAVLPWAPTEFRVVGLGSRVQVSQVQAEHPVVAIEPGGAEAWRHGLVARAVSLCPTPNGNLIVASSPEPKRWRDYHKWYDLSAETFVRCLGPDGSERWTWYAPGLLTHLPVVTPTGTVYVGSEQRLWALQDPS</sequence>
<evidence type="ECO:0008006" key="3">
    <source>
        <dbReference type="Google" id="ProtNLM"/>
    </source>
</evidence>
<proteinExistence type="predicted"/>
<dbReference type="InterPro" id="IPR015943">
    <property type="entry name" value="WD40/YVTN_repeat-like_dom_sf"/>
</dbReference>
<protein>
    <recommendedName>
        <fullName evidence="3">PQQ-like domain-containing protein</fullName>
    </recommendedName>
</protein>
<evidence type="ECO:0000313" key="1">
    <source>
        <dbReference type="EMBL" id="GIG76633.1"/>
    </source>
</evidence>
<dbReference type="Proteomes" id="UP000653674">
    <property type="component" value="Unassembled WGS sequence"/>
</dbReference>
<dbReference type="Gene3D" id="2.130.10.10">
    <property type="entry name" value="YVTN repeat-like/Quinoprotein amine dehydrogenase"/>
    <property type="match status" value="1"/>
</dbReference>
<accession>A0A8J3LU81</accession>
<dbReference type="SUPFAM" id="SSF101898">
    <property type="entry name" value="NHL repeat"/>
    <property type="match status" value="1"/>
</dbReference>
<dbReference type="AlphaFoldDB" id="A0A8J3LU81"/>
<dbReference type="EMBL" id="BONU01000066">
    <property type="protein sequence ID" value="GIG76633.1"/>
    <property type="molecule type" value="Genomic_DNA"/>
</dbReference>